<comment type="caution">
    <text evidence="12">The sequence shown here is derived from an EMBL/GenBank/DDBJ whole genome shotgun (WGS) entry which is preliminary data.</text>
</comment>
<evidence type="ECO:0000256" key="3">
    <source>
        <dbReference type="ARBA" id="ARBA00013194"/>
    </source>
</evidence>
<evidence type="ECO:0000256" key="7">
    <source>
        <dbReference type="ARBA" id="ARBA00031484"/>
    </source>
</evidence>
<keyword evidence="5 8" id="KW-0697">Rotamase</keyword>
<dbReference type="Proteomes" id="UP000666240">
    <property type="component" value="Unassembled WGS sequence"/>
</dbReference>
<feature type="domain" description="PpiC" evidence="11">
    <location>
        <begin position="139"/>
        <end position="229"/>
    </location>
</feature>
<organism evidence="12 13">
    <name type="scientific">Tianweitania sediminis</name>
    <dbReference type="NCBI Taxonomy" id="1502156"/>
    <lineage>
        <taxon>Bacteria</taxon>
        <taxon>Pseudomonadati</taxon>
        <taxon>Pseudomonadota</taxon>
        <taxon>Alphaproteobacteria</taxon>
        <taxon>Hyphomicrobiales</taxon>
        <taxon>Phyllobacteriaceae</taxon>
        <taxon>Tianweitania</taxon>
    </lineage>
</organism>
<dbReference type="AlphaFoldDB" id="A0A8J7UK16"/>
<keyword evidence="10" id="KW-0732">Signal</keyword>
<gene>
    <name evidence="12" type="ORF">J5Y06_04500</name>
</gene>
<dbReference type="GO" id="GO:0003755">
    <property type="term" value="F:peptidyl-prolyl cis-trans isomerase activity"/>
    <property type="evidence" value="ECO:0007669"/>
    <property type="project" value="UniProtKB-KW"/>
</dbReference>
<proteinExistence type="inferred from homology"/>
<keyword evidence="8 12" id="KW-0413">Isomerase</keyword>
<sequence length="309" mass="33582">MLLFFRRPLVSAVLAASLLAGTSPMVFAQDDAVVATVNGDQITEAQLTLAESDLDPQFAQLPPDQRRAAALSALIEIRLLASKAESDGLADKPQFKQRMEFLRQRALHSAVVEQEIAAAVTDQAIRARYDQEVAAQPPVNEVHARHILVKTQEEAQAVIKQLDEGGNFEEIAKEKSTDGAAAQGGDLGYFGPNQMVPEFEKAAFALNAGEYTKEPVQTQFGFHIIKVEDKREQQPPAFEQVKDQVRSLLLRDKYLELVRNLRTSATVEISDPALKATVDSIDKAQSGEAQPEAAPADAAPTDAAPATQQ</sequence>
<feature type="signal peptide" evidence="10">
    <location>
        <begin position="1"/>
        <end position="28"/>
    </location>
</feature>
<dbReference type="SUPFAM" id="SSF54534">
    <property type="entry name" value="FKBP-like"/>
    <property type="match status" value="1"/>
</dbReference>
<dbReference type="InterPro" id="IPR050245">
    <property type="entry name" value="PrsA_foldase"/>
</dbReference>
<feature type="region of interest" description="Disordered" evidence="9">
    <location>
        <begin position="280"/>
        <end position="309"/>
    </location>
</feature>
<reference evidence="12" key="1">
    <citation type="submission" date="2021-03" db="EMBL/GenBank/DDBJ databases">
        <title>Genome sequencing and assembly of Tianweitania sediminis.</title>
        <authorList>
            <person name="Chhetri G."/>
        </authorList>
    </citation>
    <scope>NUCLEOTIDE SEQUENCE</scope>
    <source>
        <strain evidence="12">Z8</strain>
    </source>
</reference>
<dbReference type="InterPro" id="IPR046357">
    <property type="entry name" value="PPIase_dom_sf"/>
</dbReference>
<feature type="chain" id="PRO_5035311299" description="Parvulin-like PPIase" evidence="10">
    <location>
        <begin position="29"/>
        <end position="309"/>
    </location>
</feature>
<dbReference type="PANTHER" id="PTHR47245:SF2">
    <property type="entry name" value="PEPTIDYL-PROLYL CIS-TRANS ISOMERASE HP_0175-RELATED"/>
    <property type="match status" value="1"/>
</dbReference>
<dbReference type="EC" id="5.2.1.8" evidence="3"/>
<dbReference type="EMBL" id="JAGIYY010000001">
    <property type="protein sequence ID" value="MBP0437917.1"/>
    <property type="molecule type" value="Genomic_DNA"/>
</dbReference>
<protein>
    <recommendedName>
        <fullName evidence="4">Parvulin-like PPIase</fullName>
        <ecNumber evidence="3">5.2.1.8</ecNumber>
    </recommendedName>
    <alternativeName>
        <fullName evidence="6">Peptidyl-prolyl cis-trans isomerase plp</fullName>
    </alternativeName>
    <alternativeName>
        <fullName evidence="7">Rotamase plp</fullName>
    </alternativeName>
</protein>
<dbReference type="PANTHER" id="PTHR47245">
    <property type="entry name" value="PEPTIDYLPROLYL ISOMERASE"/>
    <property type="match status" value="1"/>
</dbReference>
<dbReference type="Gene3D" id="1.10.8.1040">
    <property type="match status" value="1"/>
</dbReference>
<dbReference type="Pfam" id="PF13616">
    <property type="entry name" value="Rotamase_3"/>
    <property type="match status" value="1"/>
</dbReference>
<evidence type="ECO:0000256" key="5">
    <source>
        <dbReference type="ARBA" id="ARBA00023110"/>
    </source>
</evidence>
<comment type="catalytic activity">
    <reaction evidence="1">
        <text>[protein]-peptidylproline (omega=180) = [protein]-peptidylproline (omega=0)</text>
        <dbReference type="Rhea" id="RHEA:16237"/>
        <dbReference type="Rhea" id="RHEA-COMP:10747"/>
        <dbReference type="Rhea" id="RHEA-COMP:10748"/>
        <dbReference type="ChEBI" id="CHEBI:83833"/>
        <dbReference type="ChEBI" id="CHEBI:83834"/>
        <dbReference type="EC" id="5.2.1.8"/>
    </reaction>
</comment>
<evidence type="ECO:0000313" key="13">
    <source>
        <dbReference type="Proteomes" id="UP000666240"/>
    </source>
</evidence>
<dbReference type="PROSITE" id="PS50198">
    <property type="entry name" value="PPIC_PPIASE_2"/>
    <property type="match status" value="1"/>
</dbReference>
<evidence type="ECO:0000256" key="10">
    <source>
        <dbReference type="SAM" id="SignalP"/>
    </source>
</evidence>
<comment type="similarity">
    <text evidence="2">Belongs to the PpiC/parvulin rotamase family.</text>
</comment>
<dbReference type="Gene3D" id="3.10.50.40">
    <property type="match status" value="1"/>
</dbReference>
<dbReference type="SUPFAM" id="SSF109998">
    <property type="entry name" value="Triger factor/SurA peptide-binding domain-like"/>
    <property type="match status" value="1"/>
</dbReference>
<evidence type="ECO:0000259" key="11">
    <source>
        <dbReference type="PROSITE" id="PS50198"/>
    </source>
</evidence>
<evidence type="ECO:0000256" key="6">
    <source>
        <dbReference type="ARBA" id="ARBA00030642"/>
    </source>
</evidence>
<feature type="compositionally biased region" description="Low complexity" evidence="9">
    <location>
        <begin position="288"/>
        <end position="309"/>
    </location>
</feature>
<accession>A0A8J7UK16</accession>
<evidence type="ECO:0000256" key="1">
    <source>
        <dbReference type="ARBA" id="ARBA00000971"/>
    </source>
</evidence>
<name>A0A8J7UK16_9HYPH</name>
<evidence type="ECO:0000256" key="4">
    <source>
        <dbReference type="ARBA" id="ARBA00018370"/>
    </source>
</evidence>
<keyword evidence="13" id="KW-1185">Reference proteome</keyword>
<evidence type="ECO:0000256" key="9">
    <source>
        <dbReference type="SAM" id="MobiDB-lite"/>
    </source>
</evidence>
<dbReference type="InterPro" id="IPR000297">
    <property type="entry name" value="PPIase_PpiC"/>
</dbReference>
<dbReference type="RefSeq" id="WP_209333871.1">
    <property type="nucleotide sequence ID" value="NZ_JAGIYY010000001.1"/>
</dbReference>
<evidence type="ECO:0000256" key="8">
    <source>
        <dbReference type="PROSITE-ProRule" id="PRU00278"/>
    </source>
</evidence>
<dbReference type="InterPro" id="IPR027304">
    <property type="entry name" value="Trigger_fact/SurA_dom_sf"/>
</dbReference>
<evidence type="ECO:0000256" key="2">
    <source>
        <dbReference type="ARBA" id="ARBA00007656"/>
    </source>
</evidence>
<evidence type="ECO:0000313" key="12">
    <source>
        <dbReference type="EMBL" id="MBP0437917.1"/>
    </source>
</evidence>